<comment type="caution">
    <text evidence="5">The sequence shown here is derived from an EMBL/GenBank/DDBJ whole genome shotgun (WGS) entry which is preliminary data.</text>
</comment>
<feature type="domain" description="AMP-dependent synthetase/ligase" evidence="4">
    <location>
        <begin position="10"/>
        <end position="383"/>
    </location>
</feature>
<evidence type="ECO:0000256" key="2">
    <source>
        <dbReference type="ARBA" id="ARBA00022840"/>
    </source>
</evidence>
<dbReference type="Gene3D" id="3.40.50.12780">
    <property type="entry name" value="N-terminal domain of ligase-like"/>
    <property type="match status" value="1"/>
</dbReference>
<comment type="catalytic activity">
    <reaction evidence="3">
        <text>a long-chain fatty acid + ATP + CoA = a long-chain fatty acyl-CoA + AMP + diphosphate</text>
        <dbReference type="Rhea" id="RHEA:15421"/>
        <dbReference type="ChEBI" id="CHEBI:30616"/>
        <dbReference type="ChEBI" id="CHEBI:33019"/>
        <dbReference type="ChEBI" id="CHEBI:57287"/>
        <dbReference type="ChEBI" id="CHEBI:57560"/>
        <dbReference type="ChEBI" id="CHEBI:83139"/>
        <dbReference type="ChEBI" id="CHEBI:456215"/>
        <dbReference type="EC" id="6.2.1.3"/>
    </reaction>
    <physiologicalReaction direction="left-to-right" evidence="3">
        <dbReference type="Rhea" id="RHEA:15422"/>
    </physiologicalReaction>
</comment>
<reference evidence="6" key="1">
    <citation type="journal article" date="2019" name="Int. J. Syst. Evol. Microbiol.">
        <title>The Global Catalogue of Microorganisms (GCM) 10K type strain sequencing project: providing services to taxonomists for standard genome sequencing and annotation.</title>
        <authorList>
            <consortium name="The Broad Institute Genomics Platform"/>
            <consortium name="The Broad Institute Genome Sequencing Center for Infectious Disease"/>
            <person name="Wu L."/>
            <person name="Ma J."/>
        </authorList>
    </citation>
    <scope>NUCLEOTIDE SEQUENCE [LARGE SCALE GENOMIC DNA]</scope>
    <source>
        <strain evidence="6">CECT 8570</strain>
    </source>
</reference>
<dbReference type="PANTHER" id="PTHR43272">
    <property type="entry name" value="LONG-CHAIN-FATTY-ACID--COA LIGASE"/>
    <property type="match status" value="1"/>
</dbReference>
<keyword evidence="6" id="KW-1185">Reference proteome</keyword>
<evidence type="ECO:0000259" key="4">
    <source>
        <dbReference type="Pfam" id="PF00501"/>
    </source>
</evidence>
<dbReference type="InterPro" id="IPR042099">
    <property type="entry name" value="ANL_N_sf"/>
</dbReference>
<proteinExistence type="predicted"/>
<keyword evidence="2" id="KW-0067">ATP-binding</keyword>
<evidence type="ECO:0000256" key="3">
    <source>
        <dbReference type="ARBA" id="ARBA00024484"/>
    </source>
</evidence>
<evidence type="ECO:0000256" key="1">
    <source>
        <dbReference type="ARBA" id="ARBA00022741"/>
    </source>
</evidence>
<dbReference type="RefSeq" id="WP_290259508.1">
    <property type="nucleotide sequence ID" value="NZ_JAUFQG010000004.1"/>
</dbReference>
<dbReference type="EMBL" id="JBHSCX010000003">
    <property type="protein sequence ID" value="MFC4361559.1"/>
    <property type="molecule type" value="Genomic_DNA"/>
</dbReference>
<dbReference type="Gene3D" id="3.30.300.30">
    <property type="match status" value="1"/>
</dbReference>
<dbReference type="Pfam" id="PF00501">
    <property type="entry name" value="AMP-binding"/>
    <property type="match status" value="1"/>
</dbReference>
<dbReference type="Pfam" id="PF23562">
    <property type="entry name" value="AMP-binding_C_3"/>
    <property type="match status" value="1"/>
</dbReference>
<evidence type="ECO:0000313" key="5">
    <source>
        <dbReference type="EMBL" id="MFC4361559.1"/>
    </source>
</evidence>
<dbReference type="PROSITE" id="PS00455">
    <property type="entry name" value="AMP_BINDING"/>
    <property type="match status" value="1"/>
</dbReference>
<accession>A0ABV8V262</accession>
<evidence type="ECO:0000313" key="6">
    <source>
        <dbReference type="Proteomes" id="UP001595840"/>
    </source>
</evidence>
<dbReference type="InterPro" id="IPR020845">
    <property type="entry name" value="AMP-binding_CS"/>
</dbReference>
<sequence length="548" mass="60800">MEYLLPLAQFTARVAEHPNRIYLNQPIERQWTQWTWADVDSQARRIAAGLISQFQPGDKVAILAKNSAEWFVADLAIMMAGMVSVPIYSTAGEDTIAYVLEHSAARAVFLGKLDDCMPANNAIPASVLRIAFPYPTADATAHWQTWLDTYEPLGQLPTQQPDDIFTLVYTSGSTGRPKGVVLTCRNVASSSYTSAAQVTWQVTDRCMSYLPLAHITERCVLELMSLYSGVEIFFVESLATFVDDVKHARPTFFISVPRLWTKFQVGILAKMPDQKLQRLLRIPLLGKLVARKVRAGLGLDKCRVFGSGSAPIAPDMLHWYARLGMPIAEGWGMTETAGMSCSNLPYSEKRIGTIGVPVACVEMRLGENDEVQIRGEAVFTQYYNNPEATAESFVDGWFKTGDRGTQTADGAYKIVGRLKEQFKTAKGKYVAPAPIENLIARNHWVEQSCVMGVGRPAPVALVVLTDAGRAAPREELAHSLEQSLAEFNAELESHEKLAGFIVMQEPWTIENGLLTPTLKIKRGVIEERFVYLLDKMADRAVQFEDSLL</sequence>
<name>A0ABV8V262_9GAMM</name>
<gene>
    <name evidence="5" type="ORF">ACFOX3_04545</name>
</gene>
<dbReference type="Proteomes" id="UP001595840">
    <property type="component" value="Unassembled WGS sequence"/>
</dbReference>
<dbReference type="PANTHER" id="PTHR43272:SF33">
    <property type="entry name" value="AMP-BINDING DOMAIN-CONTAINING PROTEIN-RELATED"/>
    <property type="match status" value="1"/>
</dbReference>
<dbReference type="SUPFAM" id="SSF56801">
    <property type="entry name" value="Acetyl-CoA synthetase-like"/>
    <property type="match status" value="1"/>
</dbReference>
<keyword evidence="1" id="KW-0547">Nucleotide-binding</keyword>
<dbReference type="InterPro" id="IPR000873">
    <property type="entry name" value="AMP-dep_synth/lig_dom"/>
</dbReference>
<organism evidence="5 6">
    <name type="scientific">Simiduia curdlanivorans</name>
    <dbReference type="NCBI Taxonomy" id="1492769"/>
    <lineage>
        <taxon>Bacteria</taxon>
        <taxon>Pseudomonadati</taxon>
        <taxon>Pseudomonadota</taxon>
        <taxon>Gammaproteobacteria</taxon>
        <taxon>Cellvibrionales</taxon>
        <taxon>Cellvibrionaceae</taxon>
        <taxon>Simiduia</taxon>
    </lineage>
</organism>
<dbReference type="InterPro" id="IPR045851">
    <property type="entry name" value="AMP-bd_C_sf"/>
</dbReference>
<protein>
    <submittedName>
        <fullName evidence="5">AMP-binding protein</fullName>
    </submittedName>
</protein>